<evidence type="ECO:0000313" key="1">
    <source>
        <dbReference type="EMBL" id="GJS90169.1"/>
    </source>
</evidence>
<sequence>MHVQEDNVEEEVKSSRLTTMGDITFDQLMDEYEKKKGVAEVEYESPYNTESVIKFAMSFPVSIIFGSLFIDQDMMGDTADLFLQDQLVEEEVDSDLKSMPDDEVKSFSGFEAAESINEENDTVETKERMHDLLVDALKNLLSYIIEDSIQQALPKFDQRVQKTLKAYVLIAIRAKVGKFFRKGVGKDMHIVKDSLSYYATQLDKGDVSLRALVNLMKDMVFLLDSAKVFEKAKAEGEKVSLKKDMEIKLAEEAKAAEKAKANA</sequence>
<reference evidence="1" key="1">
    <citation type="journal article" date="2022" name="Int. J. Mol. Sci.">
        <title>Draft Genome of Tanacetum Coccineum: Genomic Comparison of Closely Related Tanacetum-Family Plants.</title>
        <authorList>
            <person name="Yamashiro T."/>
            <person name="Shiraishi A."/>
            <person name="Nakayama K."/>
            <person name="Satake H."/>
        </authorList>
    </citation>
    <scope>NUCLEOTIDE SEQUENCE</scope>
</reference>
<protein>
    <submittedName>
        <fullName evidence="1">Uncharacterized protein</fullName>
    </submittedName>
</protein>
<comment type="caution">
    <text evidence="1">The sequence shown here is derived from an EMBL/GenBank/DDBJ whole genome shotgun (WGS) entry which is preliminary data.</text>
</comment>
<dbReference type="Proteomes" id="UP001151760">
    <property type="component" value="Unassembled WGS sequence"/>
</dbReference>
<name>A0ABQ4ZIX8_9ASTR</name>
<proteinExistence type="predicted"/>
<dbReference type="EMBL" id="BQNB010011407">
    <property type="protein sequence ID" value="GJS90169.1"/>
    <property type="molecule type" value="Genomic_DNA"/>
</dbReference>
<organism evidence="1 2">
    <name type="scientific">Tanacetum coccineum</name>
    <dbReference type="NCBI Taxonomy" id="301880"/>
    <lineage>
        <taxon>Eukaryota</taxon>
        <taxon>Viridiplantae</taxon>
        <taxon>Streptophyta</taxon>
        <taxon>Embryophyta</taxon>
        <taxon>Tracheophyta</taxon>
        <taxon>Spermatophyta</taxon>
        <taxon>Magnoliopsida</taxon>
        <taxon>eudicotyledons</taxon>
        <taxon>Gunneridae</taxon>
        <taxon>Pentapetalae</taxon>
        <taxon>asterids</taxon>
        <taxon>campanulids</taxon>
        <taxon>Asterales</taxon>
        <taxon>Asteraceae</taxon>
        <taxon>Asteroideae</taxon>
        <taxon>Anthemideae</taxon>
        <taxon>Anthemidinae</taxon>
        <taxon>Tanacetum</taxon>
    </lineage>
</organism>
<reference evidence="1" key="2">
    <citation type="submission" date="2022-01" db="EMBL/GenBank/DDBJ databases">
        <authorList>
            <person name="Yamashiro T."/>
            <person name="Shiraishi A."/>
            <person name="Satake H."/>
            <person name="Nakayama K."/>
        </authorList>
    </citation>
    <scope>NUCLEOTIDE SEQUENCE</scope>
</reference>
<evidence type="ECO:0000313" key="2">
    <source>
        <dbReference type="Proteomes" id="UP001151760"/>
    </source>
</evidence>
<accession>A0ABQ4ZIX8</accession>
<keyword evidence="2" id="KW-1185">Reference proteome</keyword>
<gene>
    <name evidence="1" type="ORF">Tco_0772805</name>
</gene>